<dbReference type="PANTHER" id="PTHR46796">
    <property type="entry name" value="HTH-TYPE TRANSCRIPTIONAL ACTIVATOR RHAS-RELATED"/>
    <property type="match status" value="1"/>
</dbReference>
<keyword evidence="1" id="KW-0805">Transcription regulation</keyword>
<feature type="domain" description="HTH araC/xylS-type" evidence="4">
    <location>
        <begin position="177"/>
        <end position="275"/>
    </location>
</feature>
<protein>
    <submittedName>
        <fullName evidence="5">AraC family transcriptional regulator</fullName>
    </submittedName>
</protein>
<dbReference type="InterPro" id="IPR018060">
    <property type="entry name" value="HTH_AraC"/>
</dbReference>
<evidence type="ECO:0000313" key="6">
    <source>
        <dbReference type="Proteomes" id="UP000286716"/>
    </source>
</evidence>
<organism evidence="5 6">
    <name type="scientific">Amycolatopsis balhimycina DSM 5908</name>
    <dbReference type="NCBI Taxonomy" id="1081091"/>
    <lineage>
        <taxon>Bacteria</taxon>
        <taxon>Bacillati</taxon>
        <taxon>Actinomycetota</taxon>
        <taxon>Actinomycetes</taxon>
        <taxon>Pseudonocardiales</taxon>
        <taxon>Pseudonocardiaceae</taxon>
        <taxon>Amycolatopsis</taxon>
    </lineage>
</organism>
<proteinExistence type="predicted"/>
<dbReference type="OrthoDB" id="5464689at2"/>
<evidence type="ECO:0000256" key="2">
    <source>
        <dbReference type="ARBA" id="ARBA00023125"/>
    </source>
</evidence>
<evidence type="ECO:0000259" key="4">
    <source>
        <dbReference type="PROSITE" id="PS01124"/>
    </source>
</evidence>
<dbReference type="EMBL" id="QHHU01000021">
    <property type="protein sequence ID" value="RSM44220.1"/>
    <property type="molecule type" value="Genomic_DNA"/>
</dbReference>
<dbReference type="PROSITE" id="PS01124">
    <property type="entry name" value="HTH_ARAC_FAMILY_2"/>
    <property type="match status" value="1"/>
</dbReference>
<gene>
    <name evidence="5" type="ORF">DMA12_16875</name>
</gene>
<keyword evidence="6" id="KW-1185">Reference proteome</keyword>
<comment type="caution">
    <text evidence="5">The sequence shown here is derived from an EMBL/GenBank/DDBJ whole genome shotgun (WGS) entry which is preliminary data.</text>
</comment>
<dbReference type="InterPro" id="IPR050204">
    <property type="entry name" value="AraC_XylS_family_regulators"/>
</dbReference>
<dbReference type="InterPro" id="IPR035418">
    <property type="entry name" value="AraC-bd_2"/>
</dbReference>
<dbReference type="PANTHER" id="PTHR46796:SF12">
    <property type="entry name" value="HTH-TYPE DNA-BINDING TRANSCRIPTIONAL ACTIVATOR EUTR"/>
    <property type="match status" value="1"/>
</dbReference>
<keyword evidence="3" id="KW-0804">Transcription</keyword>
<dbReference type="SUPFAM" id="SSF46689">
    <property type="entry name" value="Homeodomain-like"/>
    <property type="match status" value="2"/>
</dbReference>
<dbReference type="Gene3D" id="1.10.10.60">
    <property type="entry name" value="Homeodomain-like"/>
    <property type="match status" value="1"/>
</dbReference>
<dbReference type="GO" id="GO:0043565">
    <property type="term" value="F:sequence-specific DNA binding"/>
    <property type="evidence" value="ECO:0007669"/>
    <property type="project" value="InterPro"/>
</dbReference>
<dbReference type="SMART" id="SM00342">
    <property type="entry name" value="HTH_ARAC"/>
    <property type="match status" value="1"/>
</dbReference>
<reference evidence="5 6" key="1">
    <citation type="submission" date="2018-05" db="EMBL/GenBank/DDBJ databases">
        <title>Evolution of GPA BGCs.</title>
        <authorList>
            <person name="Waglechner N."/>
            <person name="Wright G.D."/>
        </authorList>
    </citation>
    <scope>NUCLEOTIDE SEQUENCE [LARGE SCALE GENOMIC DNA]</scope>
    <source>
        <strain evidence="5 6">DSM 5908</strain>
    </source>
</reference>
<sequence>MSSALLSHRPVHGFVDDEFAVGFAASGLGLEAIASAQRESSYLVVFGIFGELPIERDGQRLRVTRSVAAVVNPGERLVVRPGGGPAGMLVVRLYRRLVRRELTALLGREPGTDPRFTLALDLAQPTGPGIRDLVHGLLGRPAVREAEVRSLVTSLLLAHRHTHSGLLPEDFGPRYLARAVEYIEAHLAERITLGDLAQAAGRSARTVDAAFREHLGVSPMTHVRNLRLDRVRAALPASRQKTGVIALNAGFTHLGRFAAAYRERFGELPSATRRTTLR</sequence>
<dbReference type="GO" id="GO:0003700">
    <property type="term" value="F:DNA-binding transcription factor activity"/>
    <property type="evidence" value="ECO:0007669"/>
    <property type="project" value="InterPro"/>
</dbReference>
<evidence type="ECO:0000256" key="1">
    <source>
        <dbReference type="ARBA" id="ARBA00023015"/>
    </source>
</evidence>
<dbReference type="Pfam" id="PF14525">
    <property type="entry name" value="AraC_binding_2"/>
    <property type="match status" value="1"/>
</dbReference>
<dbReference type="Proteomes" id="UP000286716">
    <property type="component" value="Unassembled WGS sequence"/>
</dbReference>
<dbReference type="AlphaFoldDB" id="A0A428WMI7"/>
<dbReference type="Pfam" id="PF12833">
    <property type="entry name" value="HTH_18"/>
    <property type="match status" value="1"/>
</dbReference>
<evidence type="ECO:0000313" key="5">
    <source>
        <dbReference type="EMBL" id="RSM44220.1"/>
    </source>
</evidence>
<dbReference type="InterPro" id="IPR009057">
    <property type="entry name" value="Homeodomain-like_sf"/>
</dbReference>
<keyword evidence="2" id="KW-0238">DNA-binding</keyword>
<accession>A0A428WMI7</accession>
<evidence type="ECO:0000256" key="3">
    <source>
        <dbReference type="ARBA" id="ARBA00023163"/>
    </source>
</evidence>
<name>A0A428WMI7_AMYBA</name>